<accession>A0A553BN45</accession>
<gene>
    <name evidence="2" type="ORF">FNW11_09160</name>
    <name evidence="1" type="ORF">FNW12_12555</name>
</gene>
<dbReference type="EMBL" id="VJZL01000013">
    <property type="protein sequence ID" value="TRX09662.1"/>
    <property type="molecule type" value="Genomic_DNA"/>
</dbReference>
<reference evidence="3 4" key="1">
    <citation type="submission" date="2019-07" db="EMBL/GenBank/DDBJ databases">
        <title>Novel species of Flavobacterium.</title>
        <authorList>
            <person name="Liu Q."/>
            <person name="Xin Y.-H."/>
        </authorList>
    </citation>
    <scope>NUCLEOTIDE SEQUENCE [LARGE SCALE GENOMIC DNA]</scope>
    <source>
        <strain evidence="1 3">GSP39</strain>
        <strain evidence="2 4">GSR22</strain>
    </source>
</reference>
<evidence type="ECO:0000313" key="4">
    <source>
        <dbReference type="Proteomes" id="UP000318669"/>
    </source>
</evidence>
<comment type="caution">
    <text evidence="2">The sequence shown here is derived from an EMBL/GenBank/DDBJ whole genome shotgun (WGS) entry which is preliminary data.</text>
</comment>
<evidence type="ECO:0000313" key="2">
    <source>
        <dbReference type="EMBL" id="TRX09662.1"/>
    </source>
</evidence>
<dbReference type="RefSeq" id="WP_143388169.1">
    <property type="nucleotide sequence ID" value="NZ_VJZL01000013.1"/>
</dbReference>
<sequence length="1814" mass="202361">MIQQVKKSKFKKTLAIYLAMMILLESIQPLQMYALTSGPTQPEFNSFTPIGTSDMIDLASGDFNYNIPIMDVGGYPINLAYNSGVTMDQEASWVGLGWNLNVGQINRQVRGLPDDFNGDPMRYENDLRKNVTAGVNFKANPAFFGKDFPFSLGLGAQYNNYEGVTFKPSVGVSFALSENLQGSSLNFDFSSSTADGATISPSVSISSNVKDINDKTIGLTTGIGTTLSSRKGLENMSMSVTSMGKNKDVKSGTLSGSLSFNMTHNHTPTKRIGFINDNYTFNAALGTEILGGEAQGNILGYGSIQTINPIYKDRTIGGYGYDFTHHKGTKEGVLDYNREKEQPISQNTTVLPVTNYTYDIYNVEGQGISGMFRPYRSQVSYVYNDDVTDVGAGLSGGAEFGGGNLVHMGLNFNLSNSLAKTGKWKSNNFALPVFEESKLDKNNIEYQAVSYKMIGELNVDNESGLYENRLHSNKAVDIKLGGKGYNMFAKSSYRVKASNKEYVESPFSSRLKRDGRIPRNQVVQKVSQKEADDKFIFKNKFGKQHHTAGMKVIQTDGSTYVYGKTAYNTTKVEATFDVSSRTDGNIQNGLVSYNGSVKGNGTGSSDHYVNKITTPSYAHTYLISSILSPDYQDIDFNGPSDNDFGKYTKFEYSHADDKNYIANYRWRVPYQKNTASYNEGLKSGKHDQKASYLYGEKELVYLKAIETKTHIAFIDLEDRLDAMGVDSESGGMGSQSMKRIKSIRLYSKSELQKDRNGKIIDPVLSSIITPIKIAHFEYNYNLCAGIPSNLPTDANNKRGKLTLEKVYFTYRNSNMGKYTPYVFGYGESTASNPNYHIKGFDIWGNYKDSNKNGIPNAEFPFVEQNKADADINTGAWTLKTIDLPSGGKIEVSTESDDYAYVQNKKAMQMFKVIGSGPDVNVRDSNLLYDFGINQNRYIYVKVDPLDKNITKEEFIKKYLSENIDKPIYFRFLLNMTTDKSDYVSGYFEIKKDLDIRVDVNGIASIPLKFVNLDGGLVINNRQVNPISKTGWGFGRTYLNRLIYSSGGDEVNKKVFAIVRDLVSSIGAMKELVTGPNARLLEKKCAQRFDPTKSWIRLENPNGKKLGGGLRVKKITLSDEWNVMNSVETNETYKEKYGQEYNYSDSNGTSSSGVATFEPNASNENPFVEPFYAKTGNYAEILSAPKELNYVEKPFGESFFPSPKVTYSRVTVTNLNKNENGKSLKKHGTGKTVTSFYTSKDFPTKVDFTDRQLTPTHSQSNLLLSMMFEFSRLHVTASQGFVIETNDMNGKLKSEEVYPEGIDSKPISMVEYKYNVDSNNKLTNELPTINSKGEVQKQLIGVDYDMVNDFNESTSSSTSFGFDGNLASFLIGIFPGFVPLLLPRGSYHDTQLRTAVTTKVIHKTGILIEKVAHDLGSRVSTKNLAWDSQSGQVLLTETINEFDDKYYSFNYPAYWYYNNMGMASENLDLEGTLINYSGQPNLFTLKDMPTSEDISKYLKIGDELIYDPNGLGHEYTKLWVYGYNSDKKAVKLISGNSSQEINTTHAFDIKVVRSGNRNQQMANMASVTSMINPIDPSNNGILVNNITNATFNYQGSVDNRKVINASAIEYNDDWQSQCEMGLPNENGLINGEGVAVNPFIYNLKGNWRPIKSYAYLSGRNNDVTTHRRKTGFFTNFNSFYSINNKKWGIDPAGWTFASQVTKYNPYGVELENKDALNRYSSAQYGNKYTLPVAVASNSQYREIGFDGFEDYDNEVNVFYLKPHFGFSQGLIDNQVFVTTKKSHTGNKSLGVKSGTKATFIRKVEGCKPVPSTTAL</sequence>
<dbReference type="Proteomes" id="UP000318669">
    <property type="component" value="Unassembled WGS sequence"/>
</dbReference>
<dbReference type="EMBL" id="VJZN01000022">
    <property type="protein sequence ID" value="TRX04884.1"/>
    <property type="molecule type" value="Genomic_DNA"/>
</dbReference>
<evidence type="ECO:0000313" key="3">
    <source>
        <dbReference type="Proteomes" id="UP000318528"/>
    </source>
</evidence>
<evidence type="ECO:0000313" key="1">
    <source>
        <dbReference type="EMBL" id="TRX04884.1"/>
    </source>
</evidence>
<dbReference type="OrthoDB" id="9814627at2"/>
<organism evidence="2 4">
    <name type="scientific">Flavobacterium gawalongense</name>
    <dbReference type="NCBI Taxonomy" id="2594432"/>
    <lineage>
        <taxon>Bacteria</taxon>
        <taxon>Pseudomonadati</taxon>
        <taxon>Bacteroidota</taxon>
        <taxon>Flavobacteriia</taxon>
        <taxon>Flavobacteriales</taxon>
        <taxon>Flavobacteriaceae</taxon>
        <taxon>Flavobacterium</taxon>
    </lineage>
</organism>
<name>A0A553BN45_9FLAO</name>
<dbReference type="Proteomes" id="UP000318528">
    <property type="component" value="Unassembled WGS sequence"/>
</dbReference>
<proteinExistence type="predicted"/>
<keyword evidence="3" id="KW-1185">Reference proteome</keyword>
<protein>
    <submittedName>
        <fullName evidence="2">Uncharacterized protein</fullName>
    </submittedName>
</protein>